<reference evidence="5" key="1">
    <citation type="journal article" date="2009" name="Science">
        <title>The B73 maize genome: complexity, diversity, and dynamics.</title>
        <authorList>
            <person name="Schnable P.S."/>
            <person name="Ware D."/>
            <person name="Fulton R.S."/>
            <person name="Stein J.C."/>
            <person name="Wei F."/>
            <person name="Pasternak S."/>
            <person name="Liang C."/>
            <person name="Zhang J."/>
            <person name="Fulton L."/>
            <person name="Graves T.A."/>
            <person name="Minx P."/>
            <person name="Reily A.D."/>
            <person name="Courtney L."/>
            <person name="Kruchowski S.S."/>
            <person name="Tomlinson C."/>
            <person name="Strong C."/>
            <person name="Delehaunty K."/>
            <person name="Fronick C."/>
            <person name="Courtney B."/>
            <person name="Rock S.M."/>
            <person name="Belter E."/>
            <person name="Du F."/>
            <person name="Kim K."/>
            <person name="Abbott R.M."/>
            <person name="Cotton M."/>
            <person name="Levy A."/>
            <person name="Marchetto P."/>
            <person name="Ochoa K."/>
            <person name="Jackson S.M."/>
            <person name="Gillam B."/>
            <person name="Chen W."/>
            <person name="Yan L."/>
            <person name="Higginbotham J."/>
            <person name="Cardenas M."/>
            <person name="Waligorski J."/>
            <person name="Applebaum E."/>
            <person name="Phelps L."/>
            <person name="Falcone J."/>
            <person name="Kanchi K."/>
            <person name="Thane T."/>
            <person name="Scimone A."/>
            <person name="Thane N."/>
            <person name="Henke J."/>
            <person name="Wang T."/>
            <person name="Ruppert J."/>
            <person name="Shah N."/>
            <person name="Rotter K."/>
            <person name="Hodges J."/>
            <person name="Ingenthron E."/>
            <person name="Cordes M."/>
            <person name="Kohlberg S."/>
            <person name="Sgro J."/>
            <person name="Delgado B."/>
            <person name="Mead K."/>
            <person name="Chinwalla A."/>
            <person name="Leonard S."/>
            <person name="Crouse K."/>
            <person name="Collura K."/>
            <person name="Kudrna D."/>
            <person name="Currie J."/>
            <person name="He R."/>
            <person name="Angelova A."/>
            <person name="Rajasekar S."/>
            <person name="Mueller T."/>
            <person name="Lomeli R."/>
            <person name="Scara G."/>
            <person name="Ko A."/>
            <person name="Delaney K."/>
            <person name="Wissotski M."/>
            <person name="Lopez G."/>
            <person name="Campos D."/>
            <person name="Braidotti M."/>
            <person name="Ashley E."/>
            <person name="Golser W."/>
            <person name="Kim H."/>
            <person name="Lee S."/>
            <person name="Lin J."/>
            <person name="Dujmic Z."/>
            <person name="Kim W."/>
            <person name="Talag J."/>
            <person name="Zuccolo A."/>
            <person name="Fan C."/>
            <person name="Sebastian A."/>
            <person name="Kramer M."/>
            <person name="Spiegel L."/>
            <person name="Nascimento L."/>
            <person name="Zutavern T."/>
            <person name="Miller B."/>
            <person name="Ambroise C."/>
            <person name="Muller S."/>
            <person name="Spooner W."/>
            <person name="Narechania A."/>
            <person name="Ren L."/>
            <person name="Wei S."/>
            <person name="Kumari S."/>
            <person name="Faga B."/>
            <person name="Levy M.J."/>
            <person name="McMahan L."/>
            <person name="Van Buren P."/>
            <person name="Vaughn M.W."/>
            <person name="Ying K."/>
            <person name="Yeh C.-T."/>
            <person name="Emrich S.J."/>
            <person name="Jia Y."/>
            <person name="Kalyanaraman A."/>
            <person name="Hsia A.-P."/>
            <person name="Barbazuk W.B."/>
            <person name="Baucom R.S."/>
            <person name="Brutnell T.P."/>
            <person name="Carpita N.C."/>
            <person name="Chaparro C."/>
            <person name="Chia J.-M."/>
            <person name="Deragon J.-M."/>
            <person name="Estill J.C."/>
            <person name="Fu Y."/>
            <person name="Jeddeloh J.A."/>
            <person name="Han Y."/>
            <person name="Lee H."/>
            <person name="Li P."/>
            <person name="Lisch D.R."/>
            <person name="Liu S."/>
            <person name="Liu Z."/>
            <person name="Nagel D.H."/>
            <person name="McCann M.C."/>
            <person name="SanMiguel P."/>
            <person name="Myers A.M."/>
            <person name="Nettleton D."/>
            <person name="Nguyen J."/>
            <person name="Penning B.W."/>
            <person name="Ponnala L."/>
            <person name="Schneider K.L."/>
            <person name="Schwartz D.C."/>
            <person name="Sharma A."/>
            <person name="Soderlund C."/>
            <person name="Springer N.M."/>
            <person name="Sun Q."/>
            <person name="Wang H."/>
            <person name="Waterman M."/>
            <person name="Westerman R."/>
            <person name="Wolfgruber T.K."/>
            <person name="Yang L."/>
            <person name="Yu Y."/>
            <person name="Zhang L."/>
            <person name="Zhou S."/>
            <person name="Zhu Q."/>
            <person name="Bennetzen J.L."/>
            <person name="Dawe R.K."/>
            <person name="Jiang J."/>
            <person name="Jiang N."/>
            <person name="Presting G.G."/>
            <person name="Wessler S.R."/>
            <person name="Aluru S."/>
            <person name="Martienssen R.A."/>
            <person name="Clifton S.W."/>
            <person name="McCombie W.R."/>
            <person name="Wing R.A."/>
            <person name="Wilson R.K."/>
        </authorList>
    </citation>
    <scope>NUCLEOTIDE SEQUENCE [LARGE SCALE GENOMIC DNA]</scope>
    <source>
        <strain evidence="5">cv. B73</strain>
    </source>
</reference>
<feature type="domain" description="DUF7796" evidence="3">
    <location>
        <begin position="74"/>
        <end position="457"/>
    </location>
</feature>
<evidence type="ECO:0000256" key="2">
    <source>
        <dbReference type="SAM" id="Phobius"/>
    </source>
</evidence>
<feature type="transmembrane region" description="Helical" evidence="2">
    <location>
        <begin position="31"/>
        <end position="56"/>
    </location>
</feature>
<keyword evidence="2" id="KW-1133">Transmembrane helix</keyword>
<evidence type="ECO:0000313" key="4">
    <source>
        <dbReference type="EnsemblPlants" id="Zm00001eb209300_P002"/>
    </source>
</evidence>
<accession>A0A804P5B4</accession>
<dbReference type="Proteomes" id="UP000007305">
    <property type="component" value="Chromosome 4"/>
</dbReference>
<name>A0A804P5B4_MAIZE</name>
<sequence>MKPGGGGGGGNGVTATTTAIPPDDLRSRRRLAALLAPLLLFLAAALSFPSTLHLAAVPLPTPPMTTVPRRTTPPRVAVCLVGGARRFELTGPSIARHVLRGGAFAVPADRRDAGQAAATTSVDVDVFLHAPLDADAYKLPLLLAPAAGAGGGSGTTSRNSNNVVSLAAVRVFRPVYLDETTPAARAQVLTADNSPNGIQQGLLQYFRLVEGCLDMIRDRESRGNFTYAAVLRTRLDGFWTAPFRLDDDDQLLSGSAYVVPEGSRFGGLNDRLGYGGRRATEAALARLSALPRLAAAGHAGLNSEAAFAAQLELSGVAARERRLPFCVLSDRAYAFPPAPGYGVPVAALGSAGPLSGAKCRPCRPACAGACAQRSVARLEPAWSWTGGALELCDASGPWEPGWEALFDAAAGRDAARARRAVARMGAGECVARMEAFRALADRWDAPSPAEMCRIGLRSRSSASSAPPATVSSSDSSAHWHVPSLPRQSRQP</sequence>
<dbReference type="AlphaFoldDB" id="A0A804P5B4"/>
<keyword evidence="2" id="KW-0472">Membrane</keyword>
<dbReference type="PANTHER" id="PTHR35112:SF1">
    <property type="entry name" value="RING_FYVE_PHD ZINC FINGER SUPERFAMILY PROTEIN"/>
    <property type="match status" value="1"/>
</dbReference>
<dbReference type="OrthoDB" id="2016723at2759"/>
<dbReference type="Pfam" id="PF25072">
    <property type="entry name" value="DUF7796"/>
    <property type="match status" value="1"/>
</dbReference>
<dbReference type="InterPro" id="IPR056698">
    <property type="entry name" value="DUF7796"/>
</dbReference>
<evidence type="ECO:0000259" key="3">
    <source>
        <dbReference type="Pfam" id="PF25072"/>
    </source>
</evidence>
<feature type="region of interest" description="Disordered" evidence="1">
    <location>
        <begin position="457"/>
        <end position="491"/>
    </location>
</feature>
<feature type="compositionally biased region" description="Gly residues" evidence="1">
    <location>
        <begin position="1"/>
        <end position="12"/>
    </location>
</feature>
<keyword evidence="2" id="KW-0812">Transmembrane</keyword>
<keyword evidence="5" id="KW-1185">Reference proteome</keyword>
<reference evidence="4" key="3">
    <citation type="submission" date="2021-05" db="UniProtKB">
        <authorList>
            <consortium name="EnsemblPlants"/>
        </authorList>
    </citation>
    <scope>IDENTIFICATION</scope>
    <source>
        <strain evidence="4">cv. B73</strain>
    </source>
</reference>
<dbReference type="InParanoid" id="A0A804P5B4"/>
<feature type="compositionally biased region" description="Low complexity" evidence="1">
    <location>
        <begin position="458"/>
        <end position="476"/>
    </location>
</feature>
<reference evidence="4" key="2">
    <citation type="submission" date="2019-07" db="EMBL/GenBank/DDBJ databases">
        <authorList>
            <person name="Seetharam A."/>
            <person name="Woodhouse M."/>
            <person name="Cannon E."/>
        </authorList>
    </citation>
    <scope>NUCLEOTIDE SEQUENCE [LARGE SCALE GENOMIC DNA]</scope>
    <source>
        <strain evidence="4">cv. B73</strain>
    </source>
</reference>
<gene>
    <name evidence="4" type="primary">LOC103654971</name>
</gene>
<dbReference type="RefSeq" id="XP_035823474.1">
    <property type="nucleotide sequence ID" value="XM_035967581.1"/>
</dbReference>
<dbReference type="Gramene" id="Zm00001eb209300_T002">
    <property type="protein sequence ID" value="Zm00001eb209300_P002"/>
    <property type="gene ID" value="Zm00001eb209300"/>
</dbReference>
<dbReference type="GeneID" id="103654971"/>
<organism evidence="4 5">
    <name type="scientific">Zea mays</name>
    <name type="common">Maize</name>
    <dbReference type="NCBI Taxonomy" id="4577"/>
    <lineage>
        <taxon>Eukaryota</taxon>
        <taxon>Viridiplantae</taxon>
        <taxon>Streptophyta</taxon>
        <taxon>Embryophyta</taxon>
        <taxon>Tracheophyta</taxon>
        <taxon>Spermatophyta</taxon>
        <taxon>Magnoliopsida</taxon>
        <taxon>Liliopsida</taxon>
        <taxon>Poales</taxon>
        <taxon>Poaceae</taxon>
        <taxon>PACMAD clade</taxon>
        <taxon>Panicoideae</taxon>
        <taxon>Andropogonodae</taxon>
        <taxon>Andropogoneae</taxon>
        <taxon>Tripsacinae</taxon>
        <taxon>Zea</taxon>
    </lineage>
</organism>
<evidence type="ECO:0000313" key="5">
    <source>
        <dbReference type="Proteomes" id="UP000007305"/>
    </source>
</evidence>
<protein>
    <recommendedName>
        <fullName evidence="3">DUF7796 domain-containing protein</fullName>
    </recommendedName>
</protein>
<dbReference type="EnsemblPlants" id="Zm00001eb209300_T002">
    <property type="protein sequence ID" value="Zm00001eb209300_P002"/>
    <property type="gene ID" value="Zm00001eb209300"/>
</dbReference>
<feature type="region of interest" description="Disordered" evidence="1">
    <location>
        <begin position="1"/>
        <end position="21"/>
    </location>
</feature>
<dbReference type="PANTHER" id="PTHR35112">
    <property type="entry name" value="OS08G0360500 PROTEIN"/>
    <property type="match status" value="1"/>
</dbReference>
<evidence type="ECO:0000256" key="1">
    <source>
        <dbReference type="SAM" id="MobiDB-lite"/>
    </source>
</evidence>
<dbReference type="KEGG" id="zma:103654971"/>
<proteinExistence type="predicted"/>